<evidence type="ECO:0000259" key="6">
    <source>
        <dbReference type="PROSITE" id="PS50033"/>
    </source>
</evidence>
<dbReference type="PROSITE" id="PS50030">
    <property type="entry name" value="UBA"/>
    <property type="match status" value="1"/>
</dbReference>
<keyword evidence="2" id="KW-0963">Cytoplasm</keyword>
<dbReference type="InterPro" id="IPR001012">
    <property type="entry name" value="UBX_dom"/>
</dbReference>
<dbReference type="GO" id="GO:0031397">
    <property type="term" value="P:negative regulation of protein ubiquitination"/>
    <property type="evidence" value="ECO:0007669"/>
    <property type="project" value="TreeGrafter"/>
</dbReference>
<proteinExistence type="predicted"/>
<feature type="domain" description="UBX" evidence="6">
    <location>
        <begin position="274"/>
        <end position="350"/>
    </location>
</feature>
<evidence type="ECO:0000256" key="2">
    <source>
        <dbReference type="ARBA" id="ARBA00022490"/>
    </source>
</evidence>
<protein>
    <recommendedName>
        <fullName evidence="9">UBX domain-containing protein 1</fullName>
    </recommendedName>
</protein>
<organism evidence="7 8">
    <name type="scientific">Ceutorhynchus assimilis</name>
    <name type="common">cabbage seed weevil</name>
    <dbReference type="NCBI Taxonomy" id="467358"/>
    <lineage>
        <taxon>Eukaryota</taxon>
        <taxon>Metazoa</taxon>
        <taxon>Ecdysozoa</taxon>
        <taxon>Arthropoda</taxon>
        <taxon>Hexapoda</taxon>
        <taxon>Insecta</taxon>
        <taxon>Pterygota</taxon>
        <taxon>Neoptera</taxon>
        <taxon>Endopterygota</taxon>
        <taxon>Coleoptera</taxon>
        <taxon>Polyphaga</taxon>
        <taxon>Cucujiformia</taxon>
        <taxon>Curculionidae</taxon>
        <taxon>Ceutorhynchinae</taxon>
        <taxon>Ceutorhynchus</taxon>
    </lineage>
</organism>
<dbReference type="InterPro" id="IPR009060">
    <property type="entry name" value="UBA-like_sf"/>
</dbReference>
<evidence type="ECO:0000313" key="8">
    <source>
        <dbReference type="Proteomes" id="UP001152799"/>
    </source>
</evidence>
<dbReference type="SMART" id="SM00166">
    <property type="entry name" value="UBX"/>
    <property type="match status" value="1"/>
</dbReference>
<reference evidence="7" key="1">
    <citation type="submission" date="2022-01" db="EMBL/GenBank/DDBJ databases">
        <authorList>
            <person name="King R."/>
        </authorList>
    </citation>
    <scope>NUCLEOTIDE SEQUENCE</scope>
</reference>
<dbReference type="Pfam" id="PF00789">
    <property type="entry name" value="UBX"/>
    <property type="match status" value="1"/>
</dbReference>
<dbReference type="Proteomes" id="UP001152799">
    <property type="component" value="Chromosome 1"/>
</dbReference>
<evidence type="ECO:0008006" key="9">
    <source>
        <dbReference type="Google" id="ProtNLM"/>
    </source>
</evidence>
<dbReference type="PANTHER" id="PTHR46340">
    <property type="entry name" value="UBX DOMAIN-CONTAINING PROTEIN 1"/>
    <property type="match status" value="1"/>
</dbReference>
<evidence type="ECO:0000256" key="1">
    <source>
        <dbReference type="ARBA" id="ARBA00004496"/>
    </source>
</evidence>
<dbReference type="Gene3D" id="3.10.20.90">
    <property type="entry name" value="Phosphatidylinositol 3-kinase Catalytic Subunit, Chain A, domain 1"/>
    <property type="match status" value="1"/>
</dbReference>
<keyword evidence="3" id="KW-0175">Coiled coil</keyword>
<dbReference type="SUPFAM" id="SSF54236">
    <property type="entry name" value="Ubiquitin-like"/>
    <property type="match status" value="1"/>
</dbReference>
<accession>A0A9N9ME22</accession>
<gene>
    <name evidence="7" type="ORF">CEUTPL_LOCUS1230</name>
</gene>
<dbReference type="Gene3D" id="1.10.8.10">
    <property type="entry name" value="DNA helicase RuvA subunit, C-terminal domain"/>
    <property type="match status" value="1"/>
</dbReference>
<evidence type="ECO:0000313" key="7">
    <source>
        <dbReference type="EMBL" id="CAG9760502.1"/>
    </source>
</evidence>
<feature type="region of interest" description="Disordered" evidence="4">
    <location>
        <begin position="211"/>
        <end position="231"/>
    </location>
</feature>
<dbReference type="InterPro" id="IPR015940">
    <property type="entry name" value="UBA"/>
</dbReference>
<dbReference type="GO" id="GO:0036435">
    <property type="term" value="F:K48-linked polyubiquitin modification-dependent protein binding"/>
    <property type="evidence" value="ECO:0007669"/>
    <property type="project" value="TreeGrafter"/>
</dbReference>
<feature type="domain" description="UBA" evidence="5">
    <location>
        <begin position="1"/>
        <end position="40"/>
    </location>
</feature>
<evidence type="ECO:0000256" key="3">
    <source>
        <dbReference type="ARBA" id="ARBA00023054"/>
    </source>
</evidence>
<dbReference type="GO" id="GO:0032435">
    <property type="term" value="P:negative regulation of proteasomal ubiquitin-dependent protein catabolic process"/>
    <property type="evidence" value="ECO:0007669"/>
    <property type="project" value="TreeGrafter"/>
</dbReference>
<dbReference type="Pfam" id="PF22562">
    <property type="entry name" value="UBA_7"/>
    <property type="match status" value="1"/>
</dbReference>
<comment type="subcellular location">
    <subcellularLocation>
        <location evidence="1">Cytoplasm</location>
    </subcellularLocation>
</comment>
<dbReference type="AlphaFoldDB" id="A0A9N9ME22"/>
<keyword evidence="8" id="KW-1185">Reference proteome</keyword>
<sequence>MEKVMTSLLEMGFPQQRIELAIARTNSHDLQLLMDWMMSHEEELDAASAAVADENAPSTSSLERPARTETAGLSKSAKASELTEGYEITGRIGALAIEESDEEIEECVLATVTRSFICDECGDERVFESTEEIELHTEESGHENFTDLMEERKQLTEDEKKEELALLEAELRRRRLEKEAREDEEDLALKKKLIRIRADIRILEAKKKYEESEKQKNIQESKKDKKDALAAKRRVREQIEADKLERKMKFGDAPAVVNEPVATKPEVPAKKLSEKSSKVKLHIRLRNGTTLVETFGIKEPLASVRVFVEMNQSDGPFNLMTTFPKKVFTSEDYEKPLEALGLAPAALLIVTKP</sequence>
<dbReference type="PANTHER" id="PTHR46340:SF1">
    <property type="entry name" value="UBX DOMAIN-CONTAINING PROTEIN 1"/>
    <property type="match status" value="1"/>
</dbReference>
<dbReference type="GO" id="GO:0005737">
    <property type="term" value="C:cytoplasm"/>
    <property type="evidence" value="ECO:0007669"/>
    <property type="project" value="UniProtKB-SubCell"/>
</dbReference>
<name>A0A9N9ME22_9CUCU</name>
<dbReference type="EMBL" id="OU892277">
    <property type="protein sequence ID" value="CAG9760502.1"/>
    <property type="molecule type" value="Genomic_DNA"/>
</dbReference>
<evidence type="ECO:0000256" key="4">
    <source>
        <dbReference type="SAM" id="MobiDB-lite"/>
    </source>
</evidence>
<dbReference type="SUPFAM" id="SSF46934">
    <property type="entry name" value="UBA-like"/>
    <property type="match status" value="1"/>
</dbReference>
<evidence type="ECO:0000259" key="5">
    <source>
        <dbReference type="PROSITE" id="PS50030"/>
    </source>
</evidence>
<dbReference type="OrthoDB" id="10254930at2759"/>
<dbReference type="GO" id="GO:1903094">
    <property type="term" value="P:negative regulation of protein K48-linked deubiquitination"/>
    <property type="evidence" value="ECO:0007669"/>
    <property type="project" value="TreeGrafter"/>
</dbReference>
<feature type="region of interest" description="Disordered" evidence="4">
    <location>
        <begin position="45"/>
        <end position="80"/>
    </location>
</feature>
<dbReference type="PROSITE" id="PS50033">
    <property type="entry name" value="UBX"/>
    <property type="match status" value="1"/>
</dbReference>
<dbReference type="InterPro" id="IPR029071">
    <property type="entry name" value="Ubiquitin-like_domsf"/>
</dbReference>
<dbReference type="GO" id="GO:0005634">
    <property type="term" value="C:nucleus"/>
    <property type="evidence" value="ECO:0007669"/>
    <property type="project" value="TreeGrafter"/>
</dbReference>
<feature type="compositionally biased region" description="Low complexity" evidence="4">
    <location>
        <begin position="46"/>
        <end position="56"/>
    </location>
</feature>